<reference evidence="10" key="1">
    <citation type="journal article" date="2020" name="Stud. Mycol.">
        <title>101 Dothideomycetes genomes: a test case for predicting lifestyles and emergence of pathogens.</title>
        <authorList>
            <person name="Haridas S."/>
            <person name="Albert R."/>
            <person name="Binder M."/>
            <person name="Bloem J."/>
            <person name="Labutti K."/>
            <person name="Salamov A."/>
            <person name="Andreopoulos B."/>
            <person name="Baker S."/>
            <person name="Barry K."/>
            <person name="Bills G."/>
            <person name="Bluhm B."/>
            <person name="Cannon C."/>
            <person name="Castanera R."/>
            <person name="Culley D."/>
            <person name="Daum C."/>
            <person name="Ezra D."/>
            <person name="Gonzalez J."/>
            <person name="Henrissat B."/>
            <person name="Kuo A."/>
            <person name="Liang C."/>
            <person name="Lipzen A."/>
            <person name="Lutzoni F."/>
            <person name="Magnuson J."/>
            <person name="Mondo S."/>
            <person name="Nolan M."/>
            <person name="Ohm R."/>
            <person name="Pangilinan J."/>
            <person name="Park H.-J."/>
            <person name="Ramirez L."/>
            <person name="Alfaro M."/>
            <person name="Sun H."/>
            <person name="Tritt A."/>
            <person name="Yoshinaga Y."/>
            <person name="Zwiers L.-H."/>
            <person name="Turgeon B."/>
            <person name="Goodwin S."/>
            <person name="Spatafora J."/>
            <person name="Crous P."/>
            <person name="Grigoriev I."/>
        </authorList>
    </citation>
    <scope>NUCLEOTIDE SEQUENCE</scope>
    <source>
        <strain evidence="10">Tuck. ex Michener</strain>
    </source>
</reference>
<evidence type="ECO:0000256" key="1">
    <source>
        <dbReference type="ARBA" id="ARBA00004123"/>
    </source>
</evidence>
<feature type="region of interest" description="Disordered" evidence="8">
    <location>
        <begin position="572"/>
        <end position="605"/>
    </location>
</feature>
<dbReference type="OrthoDB" id="310853at2759"/>
<evidence type="ECO:0000256" key="7">
    <source>
        <dbReference type="ARBA" id="ARBA00023306"/>
    </source>
</evidence>
<dbReference type="EMBL" id="ML991783">
    <property type="protein sequence ID" value="KAF2236698.1"/>
    <property type="molecule type" value="Genomic_DNA"/>
</dbReference>
<keyword evidence="6" id="KW-0469">Meiosis</keyword>
<evidence type="ECO:0000313" key="11">
    <source>
        <dbReference type="Proteomes" id="UP000800092"/>
    </source>
</evidence>
<dbReference type="GO" id="GO:0000076">
    <property type="term" value="P:DNA replication checkpoint signaling"/>
    <property type="evidence" value="ECO:0007669"/>
    <property type="project" value="TreeGrafter"/>
</dbReference>
<keyword evidence="5" id="KW-0539">Nucleus</keyword>
<feature type="compositionally biased region" description="Acidic residues" evidence="8">
    <location>
        <begin position="934"/>
        <end position="946"/>
    </location>
</feature>
<dbReference type="PANTHER" id="PTHR22940">
    <property type="entry name" value="TIMEOUT/TIMELESS-2"/>
    <property type="match status" value="1"/>
</dbReference>
<dbReference type="InterPro" id="IPR044998">
    <property type="entry name" value="Timeless"/>
</dbReference>
<evidence type="ECO:0000256" key="6">
    <source>
        <dbReference type="ARBA" id="ARBA00023254"/>
    </source>
</evidence>
<evidence type="ECO:0000259" key="9">
    <source>
        <dbReference type="Pfam" id="PF04821"/>
    </source>
</evidence>
<feature type="compositionally biased region" description="Low complexity" evidence="8">
    <location>
        <begin position="1095"/>
        <end position="1104"/>
    </location>
</feature>
<dbReference type="GO" id="GO:0006281">
    <property type="term" value="P:DNA repair"/>
    <property type="evidence" value="ECO:0007669"/>
    <property type="project" value="TreeGrafter"/>
</dbReference>
<keyword evidence="4" id="KW-0236">DNA replication inhibitor</keyword>
<dbReference type="Pfam" id="PF04821">
    <property type="entry name" value="TIMELESS"/>
    <property type="match status" value="1"/>
</dbReference>
<organism evidence="10 11">
    <name type="scientific">Viridothelium virens</name>
    <name type="common">Speckled blister lichen</name>
    <name type="synonym">Trypethelium virens</name>
    <dbReference type="NCBI Taxonomy" id="1048519"/>
    <lineage>
        <taxon>Eukaryota</taxon>
        <taxon>Fungi</taxon>
        <taxon>Dikarya</taxon>
        <taxon>Ascomycota</taxon>
        <taxon>Pezizomycotina</taxon>
        <taxon>Dothideomycetes</taxon>
        <taxon>Dothideomycetes incertae sedis</taxon>
        <taxon>Trypetheliales</taxon>
        <taxon>Trypetheliaceae</taxon>
        <taxon>Viridothelium</taxon>
    </lineage>
</organism>
<dbReference type="GO" id="GO:0043111">
    <property type="term" value="P:replication fork arrest"/>
    <property type="evidence" value="ECO:0007669"/>
    <property type="project" value="TreeGrafter"/>
</dbReference>
<evidence type="ECO:0000256" key="5">
    <source>
        <dbReference type="ARBA" id="ARBA00023242"/>
    </source>
</evidence>
<feature type="domain" description="Timeless N-terminal" evidence="9">
    <location>
        <begin position="36"/>
        <end position="305"/>
    </location>
</feature>
<keyword evidence="7" id="KW-0131">Cell cycle</keyword>
<keyword evidence="11" id="KW-1185">Reference proteome</keyword>
<sequence length="1186" mass="136803">MEGENYKRDPIDLEVRAHVYSLVSAVGGSSADLDGRYVLGDDALACLKDLKKWLNLYDNNLNRFDVARCIADANLVRGDLLEILARWREDETDDRMKYKTALACVELLVPLTWPFEIDDTRMTVNHHTHIPYLQLAQVSYKQAVLHHDDAKILRTAIRVALPSMAEERSERSARDEGIIRIVLYFLRNVALISQPSDLAQEEDEAEVSRSATIDAFHYQDVFNFLLTMSSSIGDEFNQQDVMILETLFHLLKGVNPEKLFMGHDTFRTKQTDEFRDILRKEKDMLSGYAKHAPTRHNRFGTMIWVKREEEKVSTVSGQNVIGNADATLIKLDKQKKWNKPQQRSRNKTEEPLTNYEFDREIPLNNSGRKHLRVFIEEFLDSSFNPLFTHLRKAIEREAERVTPSHSRQYFYLVYWFLRAECTRREAIRRQRINQNQHDTSITEEESFGIVASVLNQETFVLLNRTMQRSLDEKSWLDLNAGMKCFTQILLTVQEMANSPNDEDLEIAENIQNRIFYEQTTHDRIISILRNFNPSQHSFGYLDACTELSHVFLRILERYSRQNVDLQIRTRRRIRKKRQRQQKPVNREDGGGGEEDEAFGNSDDDIQEAQRASSERKFDFTRFVARFTTQPCVDTFVHFLRYYRELDPEKLKRAHRFFYRVAFKMEQSLILFRLDILALFYRLTQGPEPLLAESNSQKAIFKEWEELVRQVFRRLVKKMGERKETLGVELLFSKIPQTMYYLEHGFEREITKVKPRPPAELEVKPAVEGEEARFGVAVGVLVDQGKGDLLKWIKDVLGKASDERKGWEEMNKARIESGKTAGSDGSENMVTGEGQKAPSIVVVPVTDEQRTALFKDNKLRLLLSLLGCSRLGDMDDPDASWIIPSSLTAAQLASSLNLIRKFEFDPPTYEDGKAAIDFVRSKAAGERAKRPGPAYDDDSEGSGDEECLFPAGGPTNRKSNALEELKQKRRVPRRQTDDGDINDEERDRRAEEKRAKREEAELEKRRKIKSELFVHDSDEEDDEERDKEFFAKEEAVRRKTADAVARALIEVRKSATSGEKSKKRKAREISSSRKKRKAIIDDEQEENESDRDLTRSGRTSSRSSSVEAEEPMQIISSDEHGEVETDTPVSSQQQIPESNEKISVINPVKKAEGTATFLDESEDDMPVLKPSRRLIRSGFIVESDSDE</sequence>
<feature type="compositionally biased region" description="Polar residues" evidence="8">
    <location>
        <begin position="1126"/>
        <end position="1136"/>
    </location>
</feature>
<evidence type="ECO:0000256" key="4">
    <source>
        <dbReference type="ARBA" id="ARBA00022880"/>
    </source>
</evidence>
<dbReference type="Proteomes" id="UP000800092">
    <property type="component" value="Unassembled WGS sequence"/>
</dbReference>
<protein>
    <recommendedName>
        <fullName evidence="3">Topoisomerase 1-associated factor 1</fullName>
    </recommendedName>
</protein>
<dbReference type="GO" id="GO:0051321">
    <property type="term" value="P:meiotic cell cycle"/>
    <property type="evidence" value="ECO:0007669"/>
    <property type="project" value="UniProtKB-KW"/>
</dbReference>
<feature type="compositionally biased region" description="Basic residues" evidence="8">
    <location>
        <begin position="1060"/>
        <end position="1076"/>
    </location>
</feature>
<evidence type="ECO:0000313" key="10">
    <source>
        <dbReference type="EMBL" id="KAF2236698.1"/>
    </source>
</evidence>
<dbReference type="InterPro" id="IPR006906">
    <property type="entry name" value="Timeless_N"/>
</dbReference>
<evidence type="ECO:0000256" key="8">
    <source>
        <dbReference type="SAM" id="MobiDB-lite"/>
    </source>
</evidence>
<dbReference type="GO" id="GO:0031298">
    <property type="term" value="C:replication fork protection complex"/>
    <property type="evidence" value="ECO:0007669"/>
    <property type="project" value="TreeGrafter"/>
</dbReference>
<dbReference type="PANTHER" id="PTHR22940:SF4">
    <property type="entry name" value="PROTEIN TIMELESS HOMOLOG"/>
    <property type="match status" value="1"/>
</dbReference>
<evidence type="ECO:0000256" key="3">
    <source>
        <dbReference type="ARBA" id="ARBA00021529"/>
    </source>
</evidence>
<name>A0A6A6HFT2_VIRVR</name>
<comment type="similarity">
    <text evidence="2">Belongs to the timeless family.</text>
</comment>
<evidence type="ECO:0000256" key="2">
    <source>
        <dbReference type="ARBA" id="ARBA00008174"/>
    </source>
</evidence>
<feature type="compositionally biased region" description="Basic and acidic residues" evidence="8">
    <location>
        <begin position="984"/>
        <end position="1015"/>
    </location>
</feature>
<accession>A0A6A6HFT2</accession>
<feature type="compositionally biased region" description="Acidic residues" evidence="8">
    <location>
        <begin position="590"/>
        <end position="605"/>
    </location>
</feature>
<comment type="subcellular location">
    <subcellularLocation>
        <location evidence="1">Nucleus</location>
    </subcellularLocation>
</comment>
<feature type="region of interest" description="Disordered" evidence="8">
    <location>
        <begin position="922"/>
        <end position="1140"/>
    </location>
</feature>
<dbReference type="GO" id="GO:0003677">
    <property type="term" value="F:DNA binding"/>
    <property type="evidence" value="ECO:0007669"/>
    <property type="project" value="TreeGrafter"/>
</dbReference>
<gene>
    <name evidence="10" type="ORF">EV356DRAFT_522114</name>
</gene>
<dbReference type="AlphaFoldDB" id="A0A6A6HFT2"/>
<proteinExistence type="inferred from homology"/>
<feature type="compositionally biased region" description="Basic and acidic residues" evidence="8">
    <location>
        <begin position="1025"/>
        <end position="1040"/>
    </location>
</feature>